<comment type="subcellular location">
    <subcellularLocation>
        <location evidence="1">Membrane</location>
        <topology evidence="1">Multi-pass membrane protein</topology>
    </subcellularLocation>
</comment>
<dbReference type="EMBL" id="QBLH01000109">
    <property type="protein sequence ID" value="TGZ57875.1"/>
    <property type="molecule type" value="Genomic_DNA"/>
</dbReference>
<keyword evidence="4 6" id="KW-1133">Transmembrane helix</keyword>
<sequence length="127" mass="14225">MAICRSAICRSARTRLSRSDIAQRRSYPEVTLESVERASSHSWGIFFTILGTVLLNFDADACQSPARAYLLDVTVPETGIMLGGHVHATFTLITIIFVVRVICTITSFKEIPLQLLERNQYLSLIHI</sequence>
<dbReference type="PANTHER" id="PTHR19432">
    <property type="entry name" value="SUGAR TRANSPORTER"/>
    <property type="match status" value="1"/>
</dbReference>
<evidence type="ECO:0000313" key="7">
    <source>
        <dbReference type="EMBL" id="TGZ57875.1"/>
    </source>
</evidence>
<reference evidence="7 8" key="1">
    <citation type="journal article" date="2019" name="Philos. Trans. R. Soc. Lond., B, Biol. Sci.">
        <title>Ant behaviour and brain gene expression of defending hosts depend on the ecological success of the intruding social parasite.</title>
        <authorList>
            <person name="Kaur R."/>
            <person name="Stoldt M."/>
            <person name="Jongepier E."/>
            <person name="Feldmeyer B."/>
            <person name="Menzel F."/>
            <person name="Bornberg-Bauer E."/>
            <person name="Foitzik S."/>
        </authorList>
    </citation>
    <scope>NUCLEOTIDE SEQUENCE [LARGE SCALE GENOMIC DNA]</scope>
    <source>
        <tissue evidence="7">Whole body</tissue>
    </source>
</reference>
<dbReference type="GO" id="GO:0008506">
    <property type="term" value="F:sucrose:proton symporter activity"/>
    <property type="evidence" value="ECO:0007669"/>
    <property type="project" value="TreeGrafter"/>
</dbReference>
<keyword evidence="3 6" id="KW-0812">Transmembrane</keyword>
<keyword evidence="8" id="KW-1185">Reference proteome</keyword>
<comment type="caution">
    <text evidence="7">The sequence shown here is derived from an EMBL/GenBank/DDBJ whole genome shotgun (WGS) entry which is preliminary data.</text>
</comment>
<evidence type="ECO:0000256" key="3">
    <source>
        <dbReference type="ARBA" id="ARBA00022692"/>
    </source>
</evidence>
<dbReference type="AlphaFoldDB" id="A0A4S2L4V0"/>
<evidence type="ECO:0000256" key="5">
    <source>
        <dbReference type="ARBA" id="ARBA00023136"/>
    </source>
</evidence>
<name>A0A4S2L4V0_9HYME</name>
<evidence type="ECO:0000256" key="6">
    <source>
        <dbReference type="SAM" id="Phobius"/>
    </source>
</evidence>
<gene>
    <name evidence="7" type="ORF">DBV15_12318</name>
</gene>
<evidence type="ECO:0000256" key="1">
    <source>
        <dbReference type="ARBA" id="ARBA00004141"/>
    </source>
</evidence>
<organism evidence="7 8">
    <name type="scientific">Temnothorax longispinosus</name>
    <dbReference type="NCBI Taxonomy" id="300112"/>
    <lineage>
        <taxon>Eukaryota</taxon>
        <taxon>Metazoa</taxon>
        <taxon>Ecdysozoa</taxon>
        <taxon>Arthropoda</taxon>
        <taxon>Hexapoda</taxon>
        <taxon>Insecta</taxon>
        <taxon>Pterygota</taxon>
        <taxon>Neoptera</taxon>
        <taxon>Endopterygota</taxon>
        <taxon>Hymenoptera</taxon>
        <taxon>Apocrita</taxon>
        <taxon>Aculeata</taxon>
        <taxon>Formicoidea</taxon>
        <taxon>Formicidae</taxon>
        <taxon>Myrmicinae</taxon>
        <taxon>Temnothorax</taxon>
    </lineage>
</organism>
<protein>
    <submittedName>
        <fullName evidence="7">Uncharacterized protein</fullName>
    </submittedName>
</protein>
<dbReference type="PANTHER" id="PTHR19432:SF35">
    <property type="entry name" value="SOLUTE CARRIER FAMILY 45 MEMBER 3 ISOFORM X1"/>
    <property type="match status" value="1"/>
</dbReference>
<feature type="transmembrane region" description="Helical" evidence="6">
    <location>
        <begin position="86"/>
        <end position="108"/>
    </location>
</feature>
<keyword evidence="2" id="KW-0813">Transport</keyword>
<proteinExistence type="predicted"/>
<keyword evidence="5 6" id="KW-0472">Membrane</keyword>
<evidence type="ECO:0000256" key="4">
    <source>
        <dbReference type="ARBA" id="ARBA00022989"/>
    </source>
</evidence>
<dbReference type="Proteomes" id="UP000310200">
    <property type="component" value="Unassembled WGS sequence"/>
</dbReference>
<accession>A0A4S2L4V0</accession>
<evidence type="ECO:0000313" key="8">
    <source>
        <dbReference type="Proteomes" id="UP000310200"/>
    </source>
</evidence>
<evidence type="ECO:0000256" key="2">
    <source>
        <dbReference type="ARBA" id="ARBA00022448"/>
    </source>
</evidence>
<dbReference type="GO" id="GO:0016020">
    <property type="term" value="C:membrane"/>
    <property type="evidence" value="ECO:0007669"/>
    <property type="project" value="UniProtKB-SubCell"/>
</dbReference>